<dbReference type="AlphaFoldDB" id="A0A6P6Y7R1"/>
<dbReference type="SMART" id="SM00220">
    <property type="entry name" value="S_TKc"/>
    <property type="match status" value="1"/>
</dbReference>
<evidence type="ECO:0000256" key="1">
    <source>
        <dbReference type="ARBA" id="ARBA00022741"/>
    </source>
</evidence>
<dbReference type="InterPro" id="IPR000719">
    <property type="entry name" value="Prot_kinase_dom"/>
</dbReference>
<evidence type="ECO:0000256" key="2">
    <source>
        <dbReference type="ARBA" id="ARBA00022840"/>
    </source>
</evidence>
<dbReference type="InParanoid" id="A0A6P6Y7R1"/>
<dbReference type="Gene3D" id="3.30.200.20">
    <property type="entry name" value="Phosphorylase Kinase, domain 1"/>
    <property type="match status" value="1"/>
</dbReference>
<evidence type="ECO:0000259" key="7">
    <source>
        <dbReference type="PROSITE" id="PS50011"/>
    </source>
</evidence>
<name>A0A6P6Y7R1_DERPT</name>
<dbReference type="KEGG" id="dpte:113795349"/>
<dbReference type="PROSITE" id="PS50011">
    <property type="entry name" value="PROTEIN_KINASE_DOM"/>
    <property type="match status" value="1"/>
</dbReference>
<dbReference type="FunCoup" id="A0A6P6Y7R1">
    <property type="interactions" value="242"/>
</dbReference>
<evidence type="ECO:0000256" key="5">
    <source>
        <dbReference type="PROSITE-ProRule" id="PRU10141"/>
    </source>
</evidence>
<evidence type="ECO:0000313" key="9">
    <source>
        <dbReference type="RefSeq" id="XP_027201345.1"/>
    </source>
</evidence>
<keyword evidence="6" id="KW-0723">Serine/threonine-protein kinase</keyword>
<keyword evidence="3" id="KW-0560">Oxidoreductase</keyword>
<dbReference type="GO" id="GO:0004674">
    <property type="term" value="F:protein serine/threonine kinase activity"/>
    <property type="evidence" value="ECO:0007669"/>
    <property type="project" value="UniProtKB-KW"/>
</dbReference>
<dbReference type="InterPro" id="IPR001236">
    <property type="entry name" value="Lactate/malate_DH_N"/>
</dbReference>
<dbReference type="InterPro" id="IPR011009">
    <property type="entry name" value="Kinase-like_dom_sf"/>
</dbReference>
<dbReference type="InterPro" id="IPR015955">
    <property type="entry name" value="Lactate_DH/Glyco_Ohase_4_C"/>
</dbReference>
<keyword evidence="4" id="KW-0520">NAD</keyword>
<dbReference type="PANTHER" id="PTHR43128">
    <property type="entry name" value="L-2-HYDROXYCARBOXYLATE DEHYDROGENASE (NAD(P)(+))"/>
    <property type="match status" value="1"/>
</dbReference>
<dbReference type="InterPro" id="IPR022383">
    <property type="entry name" value="Lactate/malate_DH_C"/>
</dbReference>
<dbReference type="PROSITE" id="PS00107">
    <property type="entry name" value="PROTEIN_KINASE_ATP"/>
    <property type="match status" value="1"/>
</dbReference>
<keyword evidence="1 5" id="KW-0547">Nucleotide-binding</keyword>
<gene>
    <name evidence="9" type="primary">LOC113795349</name>
</gene>
<dbReference type="InterPro" id="IPR008271">
    <property type="entry name" value="Ser/Thr_kinase_AS"/>
</dbReference>
<dbReference type="PROSITE" id="PS00108">
    <property type="entry name" value="PROTEIN_KINASE_ST"/>
    <property type="match status" value="1"/>
</dbReference>
<dbReference type="SUPFAM" id="SSF56112">
    <property type="entry name" value="Protein kinase-like (PK-like)"/>
    <property type="match status" value="1"/>
</dbReference>
<evidence type="ECO:0000256" key="6">
    <source>
        <dbReference type="RuleBase" id="RU000304"/>
    </source>
</evidence>
<evidence type="ECO:0000313" key="8">
    <source>
        <dbReference type="Proteomes" id="UP000515146"/>
    </source>
</evidence>
<evidence type="ECO:0000256" key="3">
    <source>
        <dbReference type="ARBA" id="ARBA00023002"/>
    </source>
</evidence>
<dbReference type="Proteomes" id="UP000515146">
    <property type="component" value="Unplaced"/>
</dbReference>
<feature type="binding site" evidence="5">
    <location>
        <position position="41"/>
    </location>
    <ligand>
        <name>ATP</name>
        <dbReference type="ChEBI" id="CHEBI:30616"/>
    </ligand>
</feature>
<dbReference type="RefSeq" id="XP_027201345.1">
    <property type="nucleotide sequence ID" value="XM_027345544.1"/>
</dbReference>
<dbReference type="SUPFAM" id="SSF56327">
    <property type="entry name" value="LDH C-terminal domain-like"/>
    <property type="match status" value="1"/>
</dbReference>
<keyword evidence="6" id="KW-0808">Transferase</keyword>
<dbReference type="InterPro" id="IPR017441">
    <property type="entry name" value="Protein_kinase_ATP_BS"/>
</dbReference>
<dbReference type="Gene3D" id="1.10.510.10">
    <property type="entry name" value="Transferase(Phosphotransferase) domain 1"/>
    <property type="match status" value="1"/>
</dbReference>
<reference evidence="9" key="1">
    <citation type="submission" date="2025-08" db="UniProtKB">
        <authorList>
            <consortium name="RefSeq"/>
        </authorList>
    </citation>
    <scope>IDENTIFICATION</scope>
    <source>
        <strain evidence="9">Airmid</strain>
    </source>
</reference>
<dbReference type="GO" id="GO:0004459">
    <property type="term" value="F:L-lactate dehydrogenase (NAD+) activity"/>
    <property type="evidence" value="ECO:0007669"/>
    <property type="project" value="TreeGrafter"/>
</dbReference>
<dbReference type="GO" id="GO:0006089">
    <property type="term" value="P:lactate metabolic process"/>
    <property type="evidence" value="ECO:0007669"/>
    <property type="project" value="TreeGrafter"/>
</dbReference>
<comment type="similarity">
    <text evidence="6">Belongs to the protein kinase superfamily.</text>
</comment>
<dbReference type="InterPro" id="IPR001557">
    <property type="entry name" value="L-lactate/malate_DH"/>
</dbReference>
<keyword evidence="6" id="KW-0418">Kinase</keyword>
<organism evidence="8 9">
    <name type="scientific">Dermatophagoides pteronyssinus</name>
    <name type="common">European house dust mite</name>
    <dbReference type="NCBI Taxonomy" id="6956"/>
    <lineage>
        <taxon>Eukaryota</taxon>
        <taxon>Metazoa</taxon>
        <taxon>Ecdysozoa</taxon>
        <taxon>Arthropoda</taxon>
        <taxon>Chelicerata</taxon>
        <taxon>Arachnida</taxon>
        <taxon>Acari</taxon>
        <taxon>Acariformes</taxon>
        <taxon>Sarcoptiformes</taxon>
        <taxon>Astigmata</taxon>
        <taxon>Psoroptidia</taxon>
        <taxon>Analgoidea</taxon>
        <taxon>Pyroglyphidae</taxon>
        <taxon>Dermatophagoidinae</taxon>
        <taxon>Dermatophagoides</taxon>
    </lineage>
</organism>
<dbReference type="InterPro" id="IPR036291">
    <property type="entry name" value="NAD(P)-bd_dom_sf"/>
</dbReference>
<dbReference type="GO" id="GO:0005524">
    <property type="term" value="F:ATP binding"/>
    <property type="evidence" value="ECO:0007669"/>
    <property type="project" value="UniProtKB-UniRule"/>
</dbReference>
<feature type="domain" description="Protein kinase" evidence="7">
    <location>
        <begin position="8"/>
        <end position="281"/>
    </location>
</feature>
<dbReference type="Pfam" id="PF00056">
    <property type="entry name" value="Ldh_1_N"/>
    <property type="match status" value="1"/>
</dbReference>
<dbReference type="PANTHER" id="PTHR43128:SF16">
    <property type="entry name" value="L-LACTATE DEHYDROGENASE"/>
    <property type="match status" value="1"/>
</dbReference>
<dbReference type="Pfam" id="PF02866">
    <property type="entry name" value="Ldh_1_C"/>
    <property type="match status" value="1"/>
</dbReference>
<protein>
    <submittedName>
        <fullName evidence="9">L-lactate dehydrogenase B-like</fullName>
    </submittedName>
</protein>
<dbReference type="CDD" id="cd00180">
    <property type="entry name" value="PKc"/>
    <property type="match status" value="1"/>
</dbReference>
<keyword evidence="8" id="KW-1185">Reference proteome</keyword>
<sequence length="477" mass="52753">DGYYRTFFREECQLGRGAFGQVFLCHHFLERIKLGTFAVKKIPVGDSLENLQAMIREVKMRESLSHQNIVSYKHSWLELLQGAALESVPVPWLFVLMEYCAGGSVEEVLRNTYEVEQSSLTDSEVWLIFHDIISGLQHLHHKGIVHRDLKPSNIVLKHAQVYACLADFGTSDYISSSRSGLGYTGSLEYTAPELLRADASGRFVERYRFENDMFSCGLILHALAFGQLPFEPKIVIVGAGGMVGASTTFSIALKRIPCDIVMVDVAEKLVQGQCADIQDALTDTVATVRVGTFSDIADATLMIVTAGLKQQPGEPRSALLRRNLKVLKSICSHVDKERSPQLCIMMVSNPVDVLTYAAQKFTGLPRAQVFGSGTVLDTRRLRGFVAKRLDVDQRHCHVNVVGEHGDKQVAVWSSSTICGESIEKFCAARGICAKQLAEETMKRAYEIIENKGATYFAIGATVADVLHNLLYAKASIQ</sequence>
<dbReference type="Pfam" id="PF00069">
    <property type="entry name" value="Pkinase"/>
    <property type="match status" value="1"/>
</dbReference>
<dbReference type="SUPFAM" id="SSF51735">
    <property type="entry name" value="NAD(P)-binding Rossmann-fold domains"/>
    <property type="match status" value="1"/>
</dbReference>
<dbReference type="Gene3D" id="3.90.110.10">
    <property type="entry name" value="Lactate dehydrogenase/glycoside hydrolase, family 4, C-terminal"/>
    <property type="match status" value="1"/>
</dbReference>
<evidence type="ECO:0000256" key="4">
    <source>
        <dbReference type="ARBA" id="ARBA00023027"/>
    </source>
</evidence>
<dbReference type="PRINTS" id="PR00086">
    <property type="entry name" value="LLDHDRGNASE"/>
</dbReference>
<dbReference type="OrthoDB" id="5405561at2759"/>
<feature type="non-terminal residue" evidence="9">
    <location>
        <position position="1"/>
    </location>
</feature>
<dbReference type="Gene3D" id="3.40.50.720">
    <property type="entry name" value="NAD(P)-binding Rossmann-like Domain"/>
    <property type="match status" value="1"/>
</dbReference>
<proteinExistence type="inferred from homology"/>
<accession>A0A6P6Y7R1</accession>
<feature type="non-terminal residue" evidence="9">
    <location>
        <position position="477"/>
    </location>
</feature>
<keyword evidence="2 5" id="KW-0067">ATP-binding</keyword>